<dbReference type="RefSeq" id="WP_269034174.1">
    <property type="nucleotide sequence ID" value="NZ_CP114040.1"/>
</dbReference>
<organism evidence="9 10">
    <name type="scientific">Nannocystis punicea</name>
    <dbReference type="NCBI Taxonomy" id="2995304"/>
    <lineage>
        <taxon>Bacteria</taxon>
        <taxon>Pseudomonadati</taxon>
        <taxon>Myxococcota</taxon>
        <taxon>Polyangia</taxon>
        <taxon>Nannocystales</taxon>
        <taxon>Nannocystaceae</taxon>
        <taxon>Nannocystis</taxon>
    </lineage>
</organism>
<dbReference type="Gene3D" id="1.10.510.10">
    <property type="entry name" value="Transferase(Phosphotransferase) domain 1"/>
    <property type="match status" value="1"/>
</dbReference>
<sequence>MSNAPESTPRESRWIGRVVDERYKIVEVLGEGGMGAVFVAEHLRLRKQVAFKTIRAEFAAHTQAEARFEREALATGRLDHPHVASAIDYGPLPEGGFYLVTQLVRGESLSKRLEAGPLPWPQVCLLGSQIADALAAAHALGIVHRDLKPDNILLEQRRDGALHVRVVDFGIARVSGEQATIADVAQPLTRLGAVIGTPGYMSPEQGTGQQVDFRADLYALGVILWESFTGQQLWQGDTLVQMLTRQLGRPAPSLRADVPEAMAVMIERLLARAPAERPESALEVRDELRRLVFGNEVSLPPAVSASAALSSAMSGSAARPLVATPGEVTHADVRSGTTAATKPSGVLEPGTSPRKSPRGVWIGMAGALVIVLAVLVYGRSKTDEITSETAVGTESAPVDTKPTPHATVDELIAQAPAAYAEDVKMLLISRHPQARRLASEAIAGAPSRDLKKIPEYLRDFARLELADDCDDKKAILKKFEAAEEVRALPGLKAIAGGRSDSCELRDELTRLIARFE</sequence>
<evidence type="ECO:0000259" key="8">
    <source>
        <dbReference type="PROSITE" id="PS50011"/>
    </source>
</evidence>
<proteinExistence type="predicted"/>
<evidence type="ECO:0000256" key="7">
    <source>
        <dbReference type="SAM" id="Phobius"/>
    </source>
</evidence>
<keyword evidence="4 5" id="KW-0067">ATP-binding</keyword>
<reference evidence="9" key="1">
    <citation type="submission" date="2022-11" db="EMBL/GenBank/DDBJ databases">
        <title>Minimal conservation of predation-associated metabolite biosynthetic gene clusters underscores biosynthetic potential of Myxococcota including descriptions for ten novel species: Archangium lansinium sp. nov., Myxococcus landrumus sp. nov., Nannocystis bai.</title>
        <authorList>
            <person name="Ahearne A."/>
            <person name="Stevens C."/>
            <person name="Dowd S."/>
        </authorList>
    </citation>
    <scope>NUCLEOTIDE SEQUENCE</scope>
    <source>
        <strain evidence="9">Fl3</strain>
    </source>
</reference>
<dbReference type="EMBL" id="CP114040">
    <property type="protein sequence ID" value="WAS91812.1"/>
    <property type="molecule type" value="Genomic_DNA"/>
</dbReference>
<dbReference type="GO" id="GO:0016301">
    <property type="term" value="F:kinase activity"/>
    <property type="evidence" value="ECO:0007669"/>
    <property type="project" value="UniProtKB-KW"/>
</dbReference>
<dbReference type="Proteomes" id="UP001164459">
    <property type="component" value="Chromosome"/>
</dbReference>
<dbReference type="InterPro" id="IPR000719">
    <property type="entry name" value="Prot_kinase_dom"/>
</dbReference>
<dbReference type="Pfam" id="PF00069">
    <property type="entry name" value="Pkinase"/>
    <property type="match status" value="1"/>
</dbReference>
<feature type="domain" description="Protein kinase" evidence="8">
    <location>
        <begin position="23"/>
        <end position="293"/>
    </location>
</feature>
<dbReference type="PANTHER" id="PTHR43289">
    <property type="entry name" value="MITOGEN-ACTIVATED PROTEIN KINASE KINASE KINASE 20-RELATED"/>
    <property type="match status" value="1"/>
</dbReference>
<evidence type="ECO:0000313" key="9">
    <source>
        <dbReference type="EMBL" id="WAS91812.1"/>
    </source>
</evidence>
<dbReference type="InterPro" id="IPR008271">
    <property type="entry name" value="Ser/Thr_kinase_AS"/>
</dbReference>
<dbReference type="Gene3D" id="3.30.200.20">
    <property type="entry name" value="Phosphorylase Kinase, domain 1"/>
    <property type="match status" value="1"/>
</dbReference>
<dbReference type="SUPFAM" id="SSF56112">
    <property type="entry name" value="Protein kinase-like (PK-like)"/>
    <property type="match status" value="1"/>
</dbReference>
<accession>A0ABY7GXV8</accession>
<keyword evidence="7" id="KW-0472">Membrane</keyword>
<gene>
    <name evidence="9" type="ORF">O0S08_36985</name>
</gene>
<keyword evidence="7" id="KW-1133">Transmembrane helix</keyword>
<evidence type="ECO:0000256" key="1">
    <source>
        <dbReference type="ARBA" id="ARBA00022679"/>
    </source>
</evidence>
<feature type="binding site" evidence="5">
    <location>
        <position position="52"/>
    </location>
    <ligand>
        <name>ATP</name>
        <dbReference type="ChEBI" id="CHEBI:30616"/>
    </ligand>
</feature>
<dbReference type="PROSITE" id="PS00108">
    <property type="entry name" value="PROTEIN_KINASE_ST"/>
    <property type="match status" value="1"/>
</dbReference>
<dbReference type="InterPro" id="IPR017441">
    <property type="entry name" value="Protein_kinase_ATP_BS"/>
</dbReference>
<evidence type="ECO:0000313" key="10">
    <source>
        <dbReference type="Proteomes" id="UP001164459"/>
    </source>
</evidence>
<keyword evidence="3 9" id="KW-0418">Kinase</keyword>
<evidence type="ECO:0000256" key="2">
    <source>
        <dbReference type="ARBA" id="ARBA00022741"/>
    </source>
</evidence>
<feature type="transmembrane region" description="Helical" evidence="7">
    <location>
        <begin position="359"/>
        <end position="378"/>
    </location>
</feature>
<dbReference type="CDD" id="cd14014">
    <property type="entry name" value="STKc_PknB_like"/>
    <property type="match status" value="1"/>
</dbReference>
<dbReference type="PANTHER" id="PTHR43289:SF6">
    <property type="entry name" value="SERINE_THREONINE-PROTEIN KINASE NEKL-3"/>
    <property type="match status" value="1"/>
</dbReference>
<evidence type="ECO:0000256" key="3">
    <source>
        <dbReference type="ARBA" id="ARBA00022777"/>
    </source>
</evidence>
<evidence type="ECO:0000256" key="4">
    <source>
        <dbReference type="ARBA" id="ARBA00022840"/>
    </source>
</evidence>
<dbReference type="PROSITE" id="PS50011">
    <property type="entry name" value="PROTEIN_KINASE_DOM"/>
    <property type="match status" value="1"/>
</dbReference>
<keyword evidence="10" id="KW-1185">Reference proteome</keyword>
<evidence type="ECO:0000256" key="6">
    <source>
        <dbReference type="SAM" id="MobiDB-lite"/>
    </source>
</evidence>
<dbReference type="PROSITE" id="PS00107">
    <property type="entry name" value="PROTEIN_KINASE_ATP"/>
    <property type="match status" value="1"/>
</dbReference>
<dbReference type="InterPro" id="IPR011009">
    <property type="entry name" value="Kinase-like_dom_sf"/>
</dbReference>
<name>A0ABY7GXV8_9BACT</name>
<keyword evidence="1" id="KW-0808">Transferase</keyword>
<feature type="region of interest" description="Disordered" evidence="6">
    <location>
        <begin position="330"/>
        <end position="355"/>
    </location>
</feature>
<protein>
    <submittedName>
        <fullName evidence="9">Serine/threonine-protein kinase</fullName>
    </submittedName>
</protein>
<dbReference type="SMART" id="SM00220">
    <property type="entry name" value="S_TKc"/>
    <property type="match status" value="1"/>
</dbReference>
<evidence type="ECO:0000256" key="5">
    <source>
        <dbReference type="PROSITE-ProRule" id="PRU10141"/>
    </source>
</evidence>
<keyword evidence="7" id="KW-0812">Transmembrane</keyword>
<keyword evidence="2 5" id="KW-0547">Nucleotide-binding</keyword>